<dbReference type="RefSeq" id="WP_104614411.1">
    <property type="nucleotide sequence ID" value="NZ_CP167817.1"/>
</dbReference>
<dbReference type="Proteomes" id="UP000238908">
    <property type="component" value="Unassembled WGS sequence"/>
</dbReference>
<organism evidence="3 4">
    <name type="scientific">Xanthomonas dyei</name>
    <dbReference type="NCBI Taxonomy" id="743699"/>
    <lineage>
        <taxon>Bacteria</taxon>
        <taxon>Pseudomonadati</taxon>
        <taxon>Pseudomonadota</taxon>
        <taxon>Gammaproteobacteria</taxon>
        <taxon>Lysobacterales</taxon>
        <taxon>Lysobacteraceae</taxon>
        <taxon>Xanthomonas</taxon>
    </lineage>
</organism>
<feature type="chain" id="PRO_5015567752" description="Cyclophilin-like domain-containing protein" evidence="1">
    <location>
        <begin position="27"/>
        <end position="166"/>
    </location>
</feature>
<dbReference type="Pfam" id="PF18050">
    <property type="entry name" value="Cyclophil_like2"/>
    <property type="match status" value="1"/>
</dbReference>
<evidence type="ECO:0000259" key="2">
    <source>
        <dbReference type="Pfam" id="PF18050"/>
    </source>
</evidence>
<dbReference type="PROSITE" id="PS51257">
    <property type="entry name" value="PROKAR_LIPOPROTEIN"/>
    <property type="match status" value="1"/>
</dbReference>
<dbReference type="Gene3D" id="2.40.100.20">
    <property type="match status" value="1"/>
</dbReference>
<feature type="signal peptide" evidence="1">
    <location>
        <begin position="1"/>
        <end position="26"/>
    </location>
</feature>
<feature type="domain" description="Cyclophilin-like" evidence="2">
    <location>
        <begin position="46"/>
        <end position="153"/>
    </location>
</feature>
<sequence length="166" mass="17744">MPILRPSACLRTLLLGCAFLVTACSAATPPAVTTPHTPERTMRITLTIGDDVVEAELVDHSATRDLLSRLPMTVSFEDFHASEKISYLPTKLDLSAVGPAGPAQVGDLMYYVPWGNLAVFYRGYTPSRDLVRLGRIVSNPQALTRSASFTATIARAAPAAAAPPPH</sequence>
<evidence type="ECO:0000313" key="4">
    <source>
        <dbReference type="Proteomes" id="UP000238908"/>
    </source>
</evidence>
<accession>A0A2S7CAH8</accession>
<dbReference type="InterPro" id="IPR041183">
    <property type="entry name" value="Cyclophilin-like"/>
</dbReference>
<keyword evidence="1" id="KW-0732">Signal</keyword>
<name>A0A2S7CAH8_9XANT</name>
<gene>
    <name evidence="3" type="ORF">XdyCFBP7245_03550</name>
</gene>
<evidence type="ECO:0000313" key="3">
    <source>
        <dbReference type="EMBL" id="PPU58585.1"/>
    </source>
</evidence>
<dbReference type="InterPro" id="IPR029000">
    <property type="entry name" value="Cyclophilin-like_dom_sf"/>
</dbReference>
<protein>
    <recommendedName>
        <fullName evidence="2">Cyclophilin-like domain-containing protein</fullName>
    </recommendedName>
</protein>
<dbReference type="SUPFAM" id="SSF50891">
    <property type="entry name" value="Cyclophilin-like"/>
    <property type="match status" value="1"/>
</dbReference>
<dbReference type="AlphaFoldDB" id="A0A2S7CAH8"/>
<proteinExistence type="predicted"/>
<dbReference type="EMBL" id="MDEE01000002">
    <property type="protein sequence ID" value="PPU58585.1"/>
    <property type="molecule type" value="Genomic_DNA"/>
</dbReference>
<reference evidence="3 4" key="1">
    <citation type="submission" date="2016-08" db="EMBL/GenBank/DDBJ databases">
        <authorList>
            <person name="Seilhamer J.J."/>
        </authorList>
    </citation>
    <scope>NUCLEOTIDE SEQUENCE [LARGE SCALE GENOMIC DNA]</scope>
    <source>
        <strain evidence="3 4">CFBP7245</strain>
    </source>
</reference>
<comment type="caution">
    <text evidence="3">The sequence shown here is derived from an EMBL/GenBank/DDBJ whole genome shotgun (WGS) entry which is preliminary data.</text>
</comment>
<evidence type="ECO:0000256" key="1">
    <source>
        <dbReference type="SAM" id="SignalP"/>
    </source>
</evidence>